<dbReference type="InterPro" id="IPR018114">
    <property type="entry name" value="TRYPSIN_HIS"/>
</dbReference>
<evidence type="ECO:0000259" key="2">
    <source>
        <dbReference type="PROSITE" id="PS50240"/>
    </source>
</evidence>
<dbReference type="Ensembl" id="ENSORLT00015016047.1">
    <property type="protein sequence ID" value="ENSORLP00015028073.1"/>
    <property type="gene ID" value="ENSORLG00015010479.1"/>
</dbReference>
<dbReference type="PANTHER" id="PTHR24252:SF7">
    <property type="entry name" value="HYALIN"/>
    <property type="match status" value="1"/>
</dbReference>
<dbReference type="PROSITE" id="PS00134">
    <property type="entry name" value="TRYPSIN_HIS"/>
    <property type="match status" value="1"/>
</dbReference>
<dbReference type="Gene3D" id="2.40.10.10">
    <property type="entry name" value="Trypsin-like serine proteases"/>
    <property type="match status" value="1"/>
</dbReference>
<dbReference type="GO" id="GO:0004252">
    <property type="term" value="F:serine-type endopeptidase activity"/>
    <property type="evidence" value="ECO:0007669"/>
    <property type="project" value="InterPro"/>
</dbReference>
<evidence type="ECO:0000256" key="1">
    <source>
        <dbReference type="ARBA" id="ARBA00023157"/>
    </source>
</evidence>
<evidence type="ECO:0000313" key="3">
    <source>
        <dbReference type="Ensembl" id="ENSORLP00015028073.1"/>
    </source>
</evidence>
<dbReference type="GO" id="GO:0006508">
    <property type="term" value="P:proteolysis"/>
    <property type="evidence" value="ECO:0007669"/>
    <property type="project" value="InterPro"/>
</dbReference>
<accession>A0A3P9J7H0</accession>
<dbReference type="InterPro" id="IPR009003">
    <property type="entry name" value="Peptidase_S1_PA"/>
</dbReference>
<dbReference type="Pfam" id="PF00089">
    <property type="entry name" value="Trypsin"/>
    <property type="match status" value="1"/>
</dbReference>
<name>A0A3P9J7H0_ORYLA</name>
<dbReference type="AlphaFoldDB" id="A0A3P9J7H0"/>
<reference evidence="3 4" key="2">
    <citation type="submission" date="2017-04" db="EMBL/GenBank/DDBJ databases">
        <title>CpG methylation of centromeres and impact of large insertions on vertebrate speciation.</title>
        <authorList>
            <person name="Ichikawa K."/>
            <person name="Yoshimura J."/>
            <person name="Morishita S."/>
        </authorList>
    </citation>
    <scope>NUCLEOTIDE SEQUENCE</scope>
    <source>
        <strain evidence="3 4">HSOK</strain>
    </source>
</reference>
<dbReference type="PROSITE" id="PS50240">
    <property type="entry name" value="TRYPSIN_DOM"/>
    <property type="match status" value="1"/>
</dbReference>
<evidence type="ECO:0000313" key="4">
    <source>
        <dbReference type="Proteomes" id="UP000265200"/>
    </source>
</evidence>
<sequence>SLQRGNRWGPCGDLGGSLGALEGSSIIGGEDAAEGKWPWMVHLNITSDGLKRWRCGGSLVAKQWVLTAAHCWDP</sequence>
<proteinExistence type="predicted"/>
<dbReference type="InterPro" id="IPR001254">
    <property type="entry name" value="Trypsin_dom"/>
</dbReference>
<feature type="domain" description="Peptidase S1" evidence="2">
    <location>
        <begin position="26"/>
        <end position="74"/>
    </location>
</feature>
<reference key="1">
    <citation type="journal article" date="2007" name="Nature">
        <title>The medaka draft genome and insights into vertebrate genome evolution.</title>
        <authorList>
            <person name="Kasahara M."/>
            <person name="Naruse K."/>
            <person name="Sasaki S."/>
            <person name="Nakatani Y."/>
            <person name="Qu W."/>
            <person name="Ahsan B."/>
            <person name="Yamada T."/>
            <person name="Nagayasu Y."/>
            <person name="Doi K."/>
            <person name="Kasai Y."/>
            <person name="Jindo T."/>
            <person name="Kobayashi D."/>
            <person name="Shimada A."/>
            <person name="Toyoda A."/>
            <person name="Kuroki Y."/>
            <person name="Fujiyama A."/>
            <person name="Sasaki T."/>
            <person name="Shimizu A."/>
            <person name="Asakawa S."/>
            <person name="Shimizu N."/>
            <person name="Hashimoto S."/>
            <person name="Yang J."/>
            <person name="Lee Y."/>
            <person name="Matsushima K."/>
            <person name="Sugano S."/>
            <person name="Sakaizumi M."/>
            <person name="Narita T."/>
            <person name="Ohishi K."/>
            <person name="Haga S."/>
            <person name="Ohta F."/>
            <person name="Nomoto H."/>
            <person name="Nogata K."/>
            <person name="Morishita T."/>
            <person name="Endo T."/>
            <person name="Shin-I T."/>
            <person name="Takeda H."/>
            <person name="Morishita S."/>
            <person name="Kohara Y."/>
        </authorList>
    </citation>
    <scope>NUCLEOTIDE SEQUENCE [LARGE SCALE GENOMIC DNA]</scope>
    <source>
        <strain>Hd-rR</strain>
    </source>
</reference>
<dbReference type="PANTHER" id="PTHR24252">
    <property type="entry name" value="ACROSIN-RELATED"/>
    <property type="match status" value="1"/>
</dbReference>
<dbReference type="SUPFAM" id="SSF50494">
    <property type="entry name" value="Trypsin-like serine proteases"/>
    <property type="match status" value="1"/>
</dbReference>
<protein>
    <recommendedName>
        <fullName evidence="2">Peptidase S1 domain-containing protein</fullName>
    </recommendedName>
</protein>
<organism evidence="3 4">
    <name type="scientific">Oryzias latipes</name>
    <name type="common">Japanese rice fish</name>
    <name type="synonym">Japanese killifish</name>
    <dbReference type="NCBI Taxonomy" id="8090"/>
    <lineage>
        <taxon>Eukaryota</taxon>
        <taxon>Metazoa</taxon>
        <taxon>Chordata</taxon>
        <taxon>Craniata</taxon>
        <taxon>Vertebrata</taxon>
        <taxon>Euteleostomi</taxon>
        <taxon>Actinopterygii</taxon>
        <taxon>Neopterygii</taxon>
        <taxon>Teleostei</taxon>
        <taxon>Neoteleostei</taxon>
        <taxon>Acanthomorphata</taxon>
        <taxon>Ovalentaria</taxon>
        <taxon>Atherinomorphae</taxon>
        <taxon>Beloniformes</taxon>
        <taxon>Adrianichthyidae</taxon>
        <taxon>Oryziinae</taxon>
        <taxon>Oryzias</taxon>
    </lineage>
</organism>
<dbReference type="InterPro" id="IPR043504">
    <property type="entry name" value="Peptidase_S1_PA_chymotrypsin"/>
</dbReference>
<reference evidence="3" key="3">
    <citation type="submission" date="2025-08" db="UniProtKB">
        <authorList>
            <consortium name="Ensembl"/>
        </authorList>
    </citation>
    <scope>IDENTIFICATION</scope>
    <source>
        <strain evidence="3">HSOK</strain>
    </source>
</reference>
<keyword evidence="1" id="KW-1015">Disulfide bond</keyword>
<reference evidence="3" key="4">
    <citation type="submission" date="2025-09" db="UniProtKB">
        <authorList>
            <consortium name="Ensembl"/>
        </authorList>
    </citation>
    <scope>IDENTIFICATION</scope>
    <source>
        <strain evidence="3">HSOK</strain>
    </source>
</reference>
<dbReference type="Proteomes" id="UP000265200">
    <property type="component" value="Chromosome 8"/>
</dbReference>